<evidence type="ECO:0000256" key="2">
    <source>
        <dbReference type="ARBA" id="ARBA00022448"/>
    </source>
</evidence>
<evidence type="ECO:0000256" key="6">
    <source>
        <dbReference type="ARBA" id="ARBA00022989"/>
    </source>
</evidence>
<feature type="domain" description="ABC transporter" evidence="9">
    <location>
        <begin position="86"/>
        <end position="320"/>
    </location>
</feature>
<dbReference type="OrthoDB" id="6500128at2759"/>
<comment type="caution">
    <text evidence="10">The sequence shown here is derived from an EMBL/GenBank/DDBJ whole genome shotgun (WGS) entry which is preliminary data.</text>
</comment>
<dbReference type="GO" id="GO:0016887">
    <property type="term" value="F:ATP hydrolysis activity"/>
    <property type="evidence" value="ECO:0007669"/>
    <property type="project" value="InterPro"/>
</dbReference>
<dbReference type="Pfam" id="PF00005">
    <property type="entry name" value="ABC_tran"/>
    <property type="match status" value="1"/>
</dbReference>
<dbReference type="Gene3D" id="3.40.50.300">
    <property type="entry name" value="P-loop containing nucleotide triphosphate hydrolases"/>
    <property type="match status" value="1"/>
</dbReference>
<evidence type="ECO:0000256" key="5">
    <source>
        <dbReference type="ARBA" id="ARBA00022840"/>
    </source>
</evidence>
<sequence>MMTGFVGGTALAMRQVSMGKKTLGNLLTFISHWGSIKGSVKQITGSYQSISSTLVNAERLLQLLLTEPSVIDSESSKELVVDTGEIRFENVSFAHDPQNLITKKLDLLAEAGKTIAIVGESGAGKSTIVNLLLRLYDISKGSITIDGWDIHDFTLSSLRKAIGHVPQKPILFNRSIRENVRYGRLNASDKEVEHACKAAAIHKSIMDLKQGYDTTVGEGGVRLSGGQRQRLAIARVLLKDPKIVVLDEATSAVDTLTEAEIQKAVSDLSSGRTVFIIAHRLSTIVKADTIFVVHEGKIAEWGTHEDLLAKQGRYAKFWAQQTSSLER</sequence>
<evidence type="ECO:0000256" key="7">
    <source>
        <dbReference type="ARBA" id="ARBA00023136"/>
    </source>
</evidence>
<evidence type="ECO:0000256" key="1">
    <source>
        <dbReference type="ARBA" id="ARBA00004141"/>
    </source>
</evidence>
<keyword evidence="2" id="KW-0813">Transport</keyword>
<evidence type="ECO:0000256" key="3">
    <source>
        <dbReference type="ARBA" id="ARBA00022692"/>
    </source>
</evidence>
<keyword evidence="6" id="KW-1133">Transmembrane helix</keyword>
<comment type="similarity">
    <text evidence="8">Belongs to the ABC transporter superfamily. ABCB family. Heavy Metal importer (TC 3.A.1.210) subfamily.</text>
</comment>
<dbReference type="InterPro" id="IPR039421">
    <property type="entry name" value="Type_1_exporter"/>
</dbReference>
<accession>A0A9P6G8U8</accession>
<dbReference type="SUPFAM" id="SSF90123">
    <property type="entry name" value="ABC transporter transmembrane region"/>
    <property type="match status" value="1"/>
</dbReference>
<dbReference type="Gene3D" id="1.20.1560.10">
    <property type="entry name" value="ABC transporter type 1, transmembrane domain"/>
    <property type="match status" value="1"/>
</dbReference>
<dbReference type="GO" id="GO:0015421">
    <property type="term" value="F:ABC-type oligopeptide transporter activity"/>
    <property type="evidence" value="ECO:0007669"/>
    <property type="project" value="TreeGrafter"/>
</dbReference>
<dbReference type="Proteomes" id="UP000756921">
    <property type="component" value="Unassembled WGS sequence"/>
</dbReference>
<evidence type="ECO:0000313" key="10">
    <source>
        <dbReference type="EMBL" id="KAF9729935.1"/>
    </source>
</evidence>
<keyword evidence="4" id="KW-0547">Nucleotide-binding</keyword>
<gene>
    <name evidence="10" type="ORF">PMIN01_11868</name>
</gene>
<protein>
    <submittedName>
        <fullName evidence="10">ABC transporter</fullName>
    </submittedName>
</protein>
<dbReference type="PROSITE" id="PS50893">
    <property type="entry name" value="ABC_TRANSPORTER_2"/>
    <property type="match status" value="1"/>
</dbReference>
<reference evidence="10" key="1">
    <citation type="journal article" date="2020" name="Mol. Plant Microbe Interact.">
        <title>Genome Sequence of the Biocontrol Agent Coniothyrium minitans strain Conio (IMI 134523).</title>
        <authorList>
            <person name="Patel D."/>
            <person name="Shittu T.A."/>
            <person name="Baroncelli R."/>
            <person name="Muthumeenakshi S."/>
            <person name="Osborne T.H."/>
            <person name="Janganan T.K."/>
            <person name="Sreenivasaprasad S."/>
        </authorList>
    </citation>
    <scope>NUCLEOTIDE SEQUENCE</scope>
    <source>
        <strain evidence="10">Conio</strain>
    </source>
</reference>
<dbReference type="GO" id="GO:0005524">
    <property type="term" value="F:ATP binding"/>
    <property type="evidence" value="ECO:0007669"/>
    <property type="project" value="UniProtKB-KW"/>
</dbReference>
<comment type="subcellular location">
    <subcellularLocation>
        <location evidence="1">Membrane</location>
        <topology evidence="1">Multi-pass membrane protein</topology>
    </subcellularLocation>
</comment>
<dbReference type="EMBL" id="WJXW01000015">
    <property type="protein sequence ID" value="KAF9729935.1"/>
    <property type="molecule type" value="Genomic_DNA"/>
</dbReference>
<dbReference type="PANTHER" id="PTHR43394:SF1">
    <property type="entry name" value="ATP-BINDING CASSETTE SUB-FAMILY B MEMBER 10, MITOCHONDRIAL"/>
    <property type="match status" value="1"/>
</dbReference>
<keyword evidence="5" id="KW-0067">ATP-binding</keyword>
<keyword evidence="11" id="KW-1185">Reference proteome</keyword>
<dbReference type="InterPro" id="IPR003593">
    <property type="entry name" value="AAA+_ATPase"/>
</dbReference>
<dbReference type="SMART" id="SM00382">
    <property type="entry name" value="AAA"/>
    <property type="match status" value="1"/>
</dbReference>
<keyword evidence="7" id="KW-0472">Membrane</keyword>
<dbReference type="InterPro" id="IPR027417">
    <property type="entry name" value="P-loop_NTPase"/>
</dbReference>
<organism evidence="10 11">
    <name type="scientific">Paraphaeosphaeria minitans</name>
    <dbReference type="NCBI Taxonomy" id="565426"/>
    <lineage>
        <taxon>Eukaryota</taxon>
        <taxon>Fungi</taxon>
        <taxon>Dikarya</taxon>
        <taxon>Ascomycota</taxon>
        <taxon>Pezizomycotina</taxon>
        <taxon>Dothideomycetes</taxon>
        <taxon>Pleosporomycetidae</taxon>
        <taxon>Pleosporales</taxon>
        <taxon>Massarineae</taxon>
        <taxon>Didymosphaeriaceae</taxon>
        <taxon>Paraphaeosphaeria</taxon>
    </lineage>
</organism>
<dbReference type="AlphaFoldDB" id="A0A9P6G8U8"/>
<dbReference type="InterPro" id="IPR003439">
    <property type="entry name" value="ABC_transporter-like_ATP-bd"/>
</dbReference>
<dbReference type="PROSITE" id="PS00211">
    <property type="entry name" value="ABC_TRANSPORTER_1"/>
    <property type="match status" value="1"/>
</dbReference>
<evidence type="ECO:0000256" key="4">
    <source>
        <dbReference type="ARBA" id="ARBA00022741"/>
    </source>
</evidence>
<dbReference type="GO" id="GO:0090374">
    <property type="term" value="P:oligopeptide export from mitochondrion"/>
    <property type="evidence" value="ECO:0007669"/>
    <property type="project" value="TreeGrafter"/>
</dbReference>
<keyword evidence="3" id="KW-0812">Transmembrane</keyword>
<dbReference type="InterPro" id="IPR017871">
    <property type="entry name" value="ABC_transporter-like_CS"/>
</dbReference>
<dbReference type="InterPro" id="IPR036640">
    <property type="entry name" value="ABC1_TM_sf"/>
</dbReference>
<evidence type="ECO:0000259" key="9">
    <source>
        <dbReference type="PROSITE" id="PS50893"/>
    </source>
</evidence>
<proteinExistence type="inferred from homology"/>
<dbReference type="GO" id="GO:0005743">
    <property type="term" value="C:mitochondrial inner membrane"/>
    <property type="evidence" value="ECO:0007669"/>
    <property type="project" value="TreeGrafter"/>
</dbReference>
<dbReference type="PANTHER" id="PTHR43394">
    <property type="entry name" value="ATP-DEPENDENT PERMEASE MDL1, MITOCHONDRIAL"/>
    <property type="match status" value="1"/>
</dbReference>
<dbReference type="SUPFAM" id="SSF52540">
    <property type="entry name" value="P-loop containing nucleoside triphosphate hydrolases"/>
    <property type="match status" value="1"/>
</dbReference>
<name>A0A9P6G8U8_9PLEO</name>
<dbReference type="FunFam" id="3.40.50.300:FF:000287">
    <property type="entry name" value="Multidrug ABC transporter ATP-binding protein"/>
    <property type="match status" value="1"/>
</dbReference>
<evidence type="ECO:0000256" key="8">
    <source>
        <dbReference type="ARBA" id="ARBA00024363"/>
    </source>
</evidence>
<evidence type="ECO:0000313" key="11">
    <source>
        <dbReference type="Proteomes" id="UP000756921"/>
    </source>
</evidence>